<gene>
    <name evidence="1" type="ORF">DERF_011830</name>
</gene>
<organism evidence="1 2">
    <name type="scientific">Dermatophagoides farinae</name>
    <name type="common">American house dust mite</name>
    <dbReference type="NCBI Taxonomy" id="6954"/>
    <lineage>
        <taxon>Eukaryota</taxon>
        <taxon>Metazoa</taxon>
        <taxon>Ecdysozoa</taxon>
        <taxon>Arthropoda</taxon>
        <taxon>Chelicerata</taxon>
        <taxon>Arachnida</taxon>
        <taxon>Acari</taxon>
        <taxon>Acariformes</taxon>
        <taxon>Sarcoptiformes</taxon>
        <taxon>Astigmata</taxon>
        <taxon>Psoroptidia</taxon>
        <taxon>Analgoidea</taxon>
        <taxon>Pyroglyphidae</taxon>
        <taxon>Dermatophagoidinae</taxon>
        <taxon>Dermatophagoides</taxon>
    </lineage>
</organism>
<reference evidence="1" key="2">
    <citation type="journal article" date="2022" name="Res Sq">
        <title>Comparative Genomics Reveals Insights into the Divergent Evolution of Astigmatic Mites and Household Pest Adaptations.</title>
        <authorList>
            <person name="Xiong Q."/>
            <person name="Wan A.T.-Y."/>
            <person name="Liu X.-Y."/>
            <person name="Fung C.S.-H."/>
            <person name="Xiao X."/>
            <person name="Malainual N."/>
            <person name="Hou J."/>
            <person name="Wang L."/>
            <person name="Wang M."/>
            <person name="Yang K."/>
            <person name="Cui Y."/>
            <person name="Leung E."/>
            <person name="Nong W."/>
            <person name="Shin S.-K."/>
            <person name="Au S."/>
            <person name="Jeong K.Y."/>
            <person name="Chew F.T."/>
            <person name="Hui J."/>
            <person name="Leung T.F."/>
            <person name="Tungtrongchitr A."/>
            <person name="Zhong N."/>
            <person name="Liu Z."/>
            <person name="Tsui S."/>
        </authorList>
    </citation>
    <scope>NUCLEOTIDE SEQUENCE</scope>
    <source>
        <strain evidence="1">Derf</strain>
        <tissue evidence="1">Whole organism</tissue>
    </source>
</reference>
<dbReference type="EMBL" id="ASGP02000005">
    <property type="protein sequence ID" value="KAH9507131.1"/>
    <property type="molecule type" value="Genomic_DNA"/>
</dbReference>
<reference evidence="1" key="1">
    <citation type="submission" date="2013-05" db="EMBL/GenBank/DDBJ databases">
        <authorList>
            <person name="Yim A.K.Y."/>
            <person name="Chan T.F."/>
            <person name="Ji K.M."/>
            <person name="Liu X.Y."/>
            <person name="Zhou J.W."/>
            <person name="Li R.Q."/>
            <person name="Yang K.Y."/>
            <person name="Li J."/>
            <person name="Li M."/>
            <person name="Law P.T.W."/>
            <person name="Wu Y.L."/>
            <person name="Cai Z.L."/>
            <person name="Qin H."/>
            <person name="Bao Y."/>
            <person name="Leung R.K.K."/>
            <person name="Ng P.K.S."/>
            <person name="Zou J."/>
            <person name="Zhong X.J."/>
            <person name="Ran P.X."/>
            <person name="Zhong N.S."/>
            <person name="Liu Z.G."/>
            <person name="Tsui S.K.W."/>
        </authorList>
    </citation>
    <scope>NUCLEOTIDE SEQUENCE</scope>
    <source>
        <strain evidence="1">Derf</strain>
        <tissue evidence="1">Whole organism</tissue>
    </source>
</reference>
<comment type="caution">
    <text evidence="1">The sequence shown here is derived from an EMBL/GenBank/DDBJ whole genome shotgun (WGS) entry which is preliminary data.</text>
</comment>
<evidence type="ECO:0000313" key="2">
    <source>
        <dbReference type="Proteomes" id="UP000790347"/>
    </source>
</evidence>
<keyword evidence="2" id="KW-1185">Reference proteome</keyword>
<dbReference type="Proteomes" id="UP000790347">
    <property type="component" value="Unassembled WGS sequence"/>
</dbReference>
<dbReference type="AlphaFoldDB" id="A0A922L3H1"/>
<evidence type="ECO:0000313" key="1">
    <source>
        <dbReference type="EMBL" id="KAH9507131.1"/>
    </source>
</evidence>
<name>A0A922L3H1_DERFA</name>
<proteinExistence type="predicted"/>
<sequence>MAMAMRGLGNGPWDKLMERFKDQKRAELSIKSNISCCQHALDLKFIDYKTIDCHYCWQSIK</sequence>
<protein>
    <submittedName>
        <fullName evidence="1">Uncharacterized protein</fullName>
    </submittedName>
</protein>
<accession>A0A922L3H1</accession>